<dbReference type="InterPro" id="IPR032466">
    <property type="entry name" value="Metal_Hydrolase"/>
</dbReference>
<dbReference type="Proteomes" id="UP000823921">
    <property type="component" value="Unassembled WGS sequence"/>
</dbReference>
<reference evidence="1" key="1">
    <citation type="journal article" date="2021" name="PeerJ">
        <title>Extensive microbial diversity within the chicken gut microbiome revealed by metagenomics and culture.</title>
        <authorList>
            <person name="Gilroy R."/>
            <person name="Ravi A."/>
            <person name="Getino M."/>
            <person name="Pursley I."/>
            <person name="Horton D.L."/>
            <person name="Alikhan N.F."/>
            <person name="Baker D."/>
            <person name="Gharbi K."/>
            <person name="Hall N."/>
            <person name="Watson M."/>
            <person name="Adriaenssens E.M."/>
            <person name="Foster-Nyarko E."/>
            <person name="Jarju S."/>
            <person name="Secka A."/>
            <person name="Antonio M."/>
            <person name="Oren A."/>
            <person name="Chaudhuri R.R."/>
            <person name="La Ragione R."/>
            <person name="Hildebrand F."/>
            <person name="Pallen M.J."/>
        </authorList>
    </citation>
    <scope>NUCLEOTIDE SEQUENCE</scope>
    <source>
        <strain evidence="1">CHK192-8294</strain>
    </source>
</reference>
<dbReference type="GO" id="GO:0016788">
    <property type="term" value="F:hydrolase activity, acting on ester bonds"/>
    <property type="evidence" value="ECO:0007669"/>
    <property type="project" value="InterPro"/>
</dbReference>
<dbReference type="Gene3D" id="3.20.20.140">
    <property type="entry name" value="Metal-dependent hydrolases"/>
    <property type="match status" value="1"/>
</dbReference>
<evidence type="ECO:0000313" key="1">
    <source>
        <dbReference type="EMBL" id="HJB80302.1"/>
    </source>
</evidence>
<dbReference type="PANTHER" id="PTHR46124">
    <property type="entry name" value="D-AMINOACYL-TRNA DEACYLASE"/>
    <property type="match status" value="1"/>
</dbReference>
<reference evidence="1" key="2">
    <citation type="submission" date="2021-04" db="EMBL/GenBank/DDBJ databases">
        <authorList>
            <person name="Gilroy R."/>
        </authorList>
    </citation>
    <scope>NUCLEOTIDE SEQUENCE</scope>
    <source>
        <strain evidence="1">CHK192-8294</strain>
    </source>
</reference>
<dbReference type="PANTHER" id="PTHR46124:SF2">
    <property type="entry name" value="D-AMINOACYL-TRNA DEACYLASE"/>
    <property type="match status" value="1"/>
</dbReference>
<name>A0A9D2MLD2_9FIRM</name>
<dbReference type="AlphaFoldDB" id="A0A9D2MLD2"/>
<organism evidence="1 2">
    <name type="scientific">Candidatus Flavonifractor intestinigallinarum</name>
    <dbReference type="NCBI Taxonomy" id="2838586"/>
    <lineage>
        <taxon>Bacteria</taxon>
        <taxon>Bacillati</taxon>
        <taxon>Bacillota</taxon>
        <taxon>Clostridia</taxon>
        <taxon>Eubacteriales</taxon>
        <taxon>Oscillospiraceae</taxon>
        <taxon>Flavonifractor</taxon>
    </lineage>
</organism>
<dbReference type="EMBL" id="DWXO01000050">
    <property type="protein sequence ID" value="HJB80302.1"/>
    <property type="molecule type" value="Genomic_DNA"/>
</dbReference>
<sequence>MTILKILLRQKKQQDAFEFICHQATKQKKLLSVHSRMAEEDTLKILLRQGVKKAIIHWYTGNLKIMNHLLDAGYYFSVNSSMCDSVNGRKIISNIPIDRLLVESDGPFSKIGTKKYSPADLQQTYNLISNTIGSKEISKLVFNNFKYLLSQHL</sequence>
<proteinExistence type="predicted"/>
<gene>
    <name evidence="1" type="ORF">H9712_04905</name>
</gene>
<dbReference type="InterPro" id="IPR001130">
    <property type="entry name" value="TatD-like"/>
</dbReference>
<keyword evidence="1" id="KW-0378">Hydrolase</keyword>
<dbReference type="SUPFAM" id="SSF51556">
    <property type="entry name" value="Metallo-dependent hydrolases"/>
    <property type="match status" value="1"/>
</dbReference>
<evidence type="ECO:0000313" key="2">
    <source>
        <dbReference type="Proteomes" id="UP000823921"/>
    </source>
</evidence>
<accession>A0A9D2MLD2</accession>
<protein>
    <submittedName>
        <fullName evidence="1">TatD family hydrolase</fullName>
    </submittedName>
</protein>
<comment type="caution">
    <text evidence="1">The sequence shown here is derived from an EMBL/GenBank/DDBJ whole genome shotgun (WGS) entry which is preliminary data.</text>
</comment>
<dbReference type="Pfam" id="PF01026">
    <property type="entry name" value="TatD_DNase"/>
    <property type="match status" value="1"/>
</dbReference>